<organism evidence="3 4">
    <name type="scientific">Entomortierella parvispora</name>
    <dbReference type="NCBI Taxonomy" id="205924"/>
    <lineage>
        <taxon>Eukaryota</taxon>
        <taxon>Fungi</taxon>
        <taxon>Fungi incertae sedis</taxon>
        <taxon>Mucoromycota</taxon>
        <taxon>Mortierellomycotina</taxon>
        <taxon>Mortierellomycetes</taxon>
        <taxon>Mortierellales</taxon>
        <taxon>Mortierellaceae</taxon>
        <taxon>Entomortierella</taxon>
    </lineage>
</organism>
<feature type="compositionally biased region" description="Polar residues" evidence="1">
    <location>
        <begin position="799"/>
        <end position="818"/>
    </location>
</feature>
<dbReference type="AlphaFoldDB" id="A0A9P3HHH5"/>
<evidence type="ECO:0000256" key="1">
    <source>
        <dbReference type="SAM" id="MobiDB-lite"/>
    </source>
</evidence>
<feature type="compositionally biased region" description="Polar residues" evidence="1">
    <location>
        <begin position="741"/>
        <end position="750"/>
    </location>
</feature>
<feature type="compositionally biased region" description="Acidic residues" evidence="1">
    <location>
        <begin position="376"/>
        <end position="385"/>
    </location>
</feature>
<feature type="region of interest" description="Disordered" evidence="1">
    <location>
        <begin position="304"/>
        <end position="414"/>
    </location>
</feature>
<reference evidence="3" key="2">
    <citation type="journal article" date="2022" name="Microbiol. Resour. Announc.">
        <title>Whole-Genome Sequence of Entomortierella parvispora E1425, a Mucoromycotan Fungus Associated with Burkholderiaceae-Related Endosymbiotic Bacteria.</title>
        <authorList>
            <person name="Herlambang A."/>
            <person name="Guo Y."/>
            <person name="Takashima Y."/>
            <person name="Narisawa K."/>
            <person name="Ohta H."/>
            <person name="Nishizawa T."/>
        </authorList>
    </citation>
    <scope>NUCLEOTIDE SEQUENCE</scope>
    <source>
        <strain evidence="3">E1425</strain>
    </source>
</reference>
<feature type="compositionally biased region" description="Low complexity" evidence="1">
    <location>
        <begin position="869"/>
        <end position="885"/>
    </location>
</feature>
<proteinExistence type="predicted"/>
<evidence type="ECO:0000313" key="4">
    <source>
        <dbReference type="Proteomes" id="UP000827284"/>
    </source>
</evidence>
<sequence>MSSIPQPRTLGDAILEAISAASDSNQEEDQPIVQTEDRPLHFSYVAHSDAGIVNNLFPDLNWGYNAAAHDLSHLDPHSDQQQSQILPTPQCLLQMSLEFGQEHASLSALAQSHNTQDYLQSDDQIEQPLQLFSGPLATPLSHHSVPMASMTPPFTLPFFPQENQQWLFHRPNGYLPNDFEAAYNQHAFQPTPTAVYEAHFELPLETDFSNYRSPTINRLSSPDDCSSPLSATESSSDQGYFESFDADAYAISIAFSGSSLSGFSSSASSSPALPTETFASHSHHSSLCDTLSGVFGDLGVSNPFGSPASTMTSPNEVTSSKGKSRYRRSQQLTARSSSPVQTPSISSFMCTTPTQPSPLKQQFSSFESDADQSNNDNEDDQDTDEGNGRNQKPKKKQRKRTRRDPEDKSKAPKLVLPCDYPECTVTCASHPSLVRHRESHKWRGSPQKRTGMHSATNPSQDGRHVFITISPLPDQTLTTNSRLANNTRPAADPRRLATQLEANAFRPTGFGMLLDPMLTDSPSDFADQQDRLEGLCAAYVPLDHLPLNSNPFWQDLARENPSWGLGTTQANHQLQPIVPIAVVSHHLLGLNIGSQDSSIASCRKTASSSQEANLSEDDSSQSQNRTASAGFAEMDATTTMATTASSPSVPAQSTPLIRDDHAILEAVRASFLKEPYISPLSKTTQSFASLSANSQEGMPARPFNRSIKRRSSHAAKQDCLTDQEDESDEGDSENDEEPSSRANTARSFLSQGGRKRTRITGQGHHSIQGGGWDYQSMMYNMATMSMVDLHQESAYMSSSLISTPGSDSATSSDPSTLINLPLRTQLRPSPFKSRYTRSNAPPPSSRSGSSPPSDLPIEPSHYFAGGSSGQSTSSRESSSPTFSPPGIKKRRSRDTRYLQFKGIVTDKGGRLTFECNACPRGHFQFHDDRQLKRHAVSHLFSKSRNKFRCLDCPDGQNFARRDAVRRHFESVTYKCCFDRGFYEELDSDRDEYVRRRIEPHWTKSSR</sequence>
<evidence type="ECO:0000259" key="2">
    <source>
        <dbReference type="PROSITE" id="PS00028"/>
    </source>
</evidence>
<dbReference type="OrthoDB" id="8922241at2759"/>
<comment type="caution">
    <text evidence="3">The sequence shown here is derived from an EMBL/GenBank/DDBJ whole genome shotgun (WGS) entry which is preliminary data.</text>
</comment>
<feature type="compositionally biased region" description="Low complexity" evidence="1">
    <location>
        <begin position="219"/>
        <end position="230"/>
    </location>
</feature>
<feature type="compositionally biased region" description="Polar residues" evidence="1">
    <location>
        <begin position="304"/>
        <end position="321"/>
    </location>
</feature>
<dbReference type="EMBL" id="BQFW01000012">
    <property type="protein sequence ID" value="GJJ76518.1"/>
    <property type="molecule type" value="Genomic_DNA"/>
</dbReference>
<feature type="region of interest" description="Disordered" evidence="1">
    <location>
        <begin position="437"/>
        <end position="462"/>
    </location>
</feature>
<dbReference type="SMART" id="SM00355">
    <property type="entry name" value="ZnF_C2H2"/>
    <property type="match status" value="2"/>
</dbReference>
<feature type="compositionally biased region" description="Basic residues" evidence="1">
    <location>
        <begin position="391"/>
        <end position="402"/>
    </location>
</feature>
<feature type="domain" description="C2H2-type" evidence="2">
    <location>
        <begin position="418"/>
        <end position="440"/>
    </location>
</feature>
<reference evidence="3" key="1">
    <citation type="submission" date="2021-11" db="EMBL/GenBank/DDBJ databases">
        <authorList>
            <person name="Herlambang A."/>
            <person name="Guo Y."/>
            <person name="Takashima Y."/>
            <person name="Nishizawa T."/>
        </authorList>
    </citation>
    <scope>NUCLEOTIDE SEQUENCE</scope>
    <source>
        <strain evidence="3">E1425</strain>
    </source>
</reference>
<feature type="region of interest" description="Disordered" evidence="1">
    <location>
        <begin position="215"/>
        <end position="237"/>
    </location>
</feature>
<accession>A0A9P3HHH5</accession>
<dbReference type="InterPro" id="IPR013087">
    <property type="entry name" value="Znf_C2H2_type"/>
</dbReference>
<dbReference type="PROSITE" id="PS00028">
    <property type="entry name" value="ZINC_FINGER_C2H2_1"/>
    <property type="match status" value="1"/>
</dbReference>
<name>A0A9P3HHH5_9FUNG</name>
<gene>
    <name evidence="3" type="ORF">EMPS_08877</name>
</gene>
<evidence type="ECO:0000313" key="3">
    <source>
        <dbReference type="EMBL" id="GJJ76518.1"/>
    </source>
</evidence>
<feature type="compositionally biased region" description="Low complexity" evidence="1">
    <location>
        <begin position="845"/>
        <end position="856"/>
    </location>
</feature>
<protein>
    <recommendedName>
        <fullName evidence="2">C2H2-type domain-containing protein</fullName>
    </recommendedName>
</protein>
<feature type="compositionally biased region" description="Polar residues" evidence="1">
    <location>
        <begin position="602"/>
        <end position="613"/>
    </location>
</feature>
<feature type="region of interest" description="Disordered" evidence="1">
    <location>
        <begin position="691"/>
        <end position="771"/>
    </location>
</feature>
<keyword evidence="4" id="KW-1185">Reference proteome</keyword>
<feature type="compositionally biased region" description="Low complexity" evidence="1">
    <location>
        <begin position="336"/>
        <end position="347"/>
    </location>
</feature>
<feature type="region of interest" description="Disordered" evidence="1">
    <location>
        <begin position="602"/>
        <end position="626"/>
    </location>
</feature>
<feature type="compositionally biased region" description="Polar residues" evidence="1">
    <location>
        <begin position="348"/>
        <end position="367"/>
    </location>
</feature>
<feature type="region of interest" description="Disordered" evidence="1">
    <location>
        <begin position="799"/>
        <end position="894"/>
    </location>
</feature>
<feature type="compositionally biased region" description="Acidic residues" evidence="1">
    <location>
        <begin position="721"/>
        <end position="737"/>
    </location>
</feature>
<dbReference type="Proteomes" id="UP000827284">
    <property type="component" value="Unassembled WGS sequence"/>
</dbReference>